<keyword evidence="2" id="KW-1185">Reference proteome</keyword>
<proteinExistence type="predicted"/>
<reference evidence="1 2" key="1">
    <citation type="submission" date="2019-09" db="EMBL/GenBank/DDBJ databases">
        <title>Genome Sequence of Larkinella sp MA1.</title>
        <authorList>
            <person name="Srinivasan S."/>
        </authorList>
    </citation>
    <scope>NUCLEOTIDE SEQUENCE [LARGE SCALE GENOMIC DNA]</scope>
    <source>
        <strain evidence="1 2">MA1</strain>
    </source>
</reference>
<sequence length="182" mass="21511">MRTSILILLLMTLGLPFWGTYTLLQSQKYRVRKDVENRLEEGRTESQRVMLKLAVSEIKTSLRWEHDHEFEYQGQMYDLIATTVVGDSVVYECWWDKEETRLNRQLASLEMLEKDAQQEEESTEASPFLQPLFCQELLSWIYPPTNWFPEQRVGGFINQFALYVALTPPQLPPERSFHIVYV</sequence>
<protein>
    <submittedName>
        <fullName evidence="1">Uncharacterized protein</fullName>
    </submittedName>
</protein>
<dbReference type="RefSeq" id="WP_150880717.1">
    <property type="nucleotide sequence ID" value="NZ_VTWS01000008.1"/>
</dbReference>
<dbReference type="EMBL" id="VTWS01000008">
    <property type="protein sequence ID" value="KAA9347138.1"/>
    <property type="molecule type" value="Genomic_DNA"/>
</dbReference>
<accession>A0A5N1J833</accession>
<dbReference type="Proteomes" id="UP000326344">
    <property type="component" value="Unassembled WGS sequence"/>
</dbReference>
<evidence type="ECO:0000313" key="2">
    <source>
        <dbReference type="Proteomes" id="UP000326344"/>
    </source>
</evidence>
<name>A0A5N1J833_9BACT</name>
<evidence type="ECO:0000313" key="1">
    <source>
        <dbReference type="EMBL" id="KAA9347138.1"/>
    </source>
</evidence>
<dbReference type="AlphaFoldDB" id="A0A5N1J833"/>
<organism evidence="1 2">
    <name type="scientific">Larkinella humicola</name>
    <dbReference type="NCBI Taxonomy" id="2607654"/>
    <lineage>
        <taxon>Bacteria</taxon>
        <taxon>Pseudomonadati</taxon>
        <taxon>Bacteroidota</taxon>
        <taxon>Cytophagia</taxon>
        <taxon>Cytophagales</taxon>
        <taxon>Spirosomataceae</taxon>
        <taxon>Larkinella</taxon>
    </lineage>
</organism>
<gene>
    <name evidence="1" type="ORF">F0P93_26380</name>
</gene>
<comment type="caution">
    <text evidence="1">The sequence shown here is derived from an EMBL/GenBank/DDBJ whole genome shotgun (WGS) entry which is preliminary data.</text>
</comment>